<dbReference type="Proteomes" id="UP000320481">
    <property type="component" value="Unassembled WGS sequence"/>
</dbReference>
<evidence type="ECO:0000259" key="1">
    <source>
        <dbReference type="PROSITE" id="PS50801"/>
    </source>
</evidence>
<dbReference type="EMBL" id="VOGW01000192">
    <property type="protein sequence ID" value="TWV31521.1"/>
    <property type="molecule type" value="Genomic_DNA"/>
</dbReference>
<name>A0A5C6IRR1_9ACTN</name>
<accession>A0A5C6IRR1</accession>
<evidence type="ECO:0000313" key="2">
    <source>
        <dbReference type="EMBL" id="TWV31521.1"/>
    </source>
</evidence>
<proteinExistence type="predicted"/>
<dbReference type="InterPro" id="IPR058548">
    <property type="entry name" value="MlaB-like_STAS"/>
</dbReference>
<protein>
    <submittedName>
        <fullName evidence="2">STAS domain-containing protein</fullName>
    </submittedName>
</protein>
<dbReference type="CDD" id="cd07043">
    <property type="entry name" value="STAS_anti-anti-sigma_factors"/>
    <property type="match status" value="1"/>
</dbReference>
<dbReference type="PROSITE" id="PS50801">
    <property type="entry name" value="STAS"/>
    <property type="match status" value="1"/>
</dbReference>
<evidence type="ECO:0000313" key="3">
    <source>
        <dbReference type="Proteomes" id="UP000320481"/>
    </source>
</evidence>
<reference evidence="2" key="1">
    <citation type="journal article" date="2019" name="Microbiol. Resour. Announc.">
        <title>Draft Genomic Sequences of Streptomyces misionensis and Streptomyces albidoflavus, bacteria applied for phytopathogen biocontrol.</title>
        <authorList>
            <person name="Pylro V."/>
            <person name="Dias A."/>
            <person name="Andreote F."/>
            <person name="Varani A."/>
            <person name="Andreote C."/>
            <person name="Bernardo E."/>
            <person name="Martins T."/>
        </authorList>
    </citation>
    <scope>NUCLEOTIDE SEQUENCE [LARGE SCALE GENOMIC DNA]</scope>
    <source>
        <strain evidence="2">66</strain>
    </source>
</reference>
<gene>
    <name evidence="2" type="ORF">FRZ03_35160</name>
</gene>
<dbReference type="PANTHER" id="PTHR33495:SF2">
    <property type="entry name" value="ANTI-SIGMA FACTOR ANTAGONIST TM_1081-RELATED"/>
    <property type="match status" value="1"/>
</dbReference>
<dbReference type="InterPro" id="IPR002645">
    <property type="entry name" value="STAS_dom"/>
</dbReference>
<comment type="caution">
    <text evidence="2">The sequence shown here is derived from an EMBL/GenBank/DDBJ whole genome shotgun (WGS) entry which is preliminary data.</text>
</comment>
<dbReference type="InterPro" id="IPR036513">
    <property type="entry name" value="STAS_dom_sf"/>
</dbReference>
<sequence length="112" mass="12457">MQVRRHSRVFEVVVRGEIDYDESDLLGAAWDEADECDMPATVVDLTGLTFGDSQLLRSLLDARRRHQAGGRVFVLLGPLQESVTRLLTISGTLEHFTLTNSRAEAVRTTGGW</sequence>
<feature type="domain" description="STAS" evidence="1">
    <location>
        <begin position="1"/>
        <end position="109"/>
    </location>
</feature>
<dbReference type="AlphaFoldDB" id="A0A5C6IRR1"/>
<dbReference type="SUPFAM" id="SSF52091">
    <property type="entry name" value="SpoIIaa-like"/>
    <property type="match status" value="1"/>
</dbReference>
<dbReference type="Gene3D" id="3.30.750.24">
    <property type="entry name" value="STAS domain"/>
    <property type="match status" value="1"/>
</dbReference>
<dbReference type="GO" id="GO:0043856">
    <property type="term" value="F:anti-sigma factor antagonist activity"/>
    <property type="evidence" value="ECO:0007669"/>
    <property type="project" value="TreeGrafter"/>
</dbReference>
<organism evidence="2 3">
    <name type="scientific">Streptomyces misionensis</name>
    <dbReference type="NCBI Taxonomy" id="67331"/>
    <lineage>
        <taxon>Bacteria</taxon>
        <taxon>Bacillati</taxon>
        <taxon>Actinomycetota</taxon>
        <taxon>Actinomycetes</taxon>
        <taxon>Kitasatosporales</taxon>
        <taxon>Streptomycetaceae</taxon>
        <taxon>Streptomyces</taxon>
    </lineage>
</organism>
<dbReference type="PANTHER" id="PTHR33495">
    <property type="entry name" value="ANTI-SIGMA FACTOR ANTAGONIST TM_1081-RELATED-RELATED"/>
    <property type="match status" value="1"/>
</dbReference>
<dbReference type="Pfam" id="PF13466">
    <property type="entry name" value="STAS_2"/>
    <property type="match status" value="1"/>
</dbReference>
<keyword evidence="3" id="KW-1185">Reference proteome</keyword>